<keyword evidence="2" id="KW-1185">Reference proteome</keyword>
<evidence type="ECO:0000256" key="1">
    <source>
        <dbReference type="SAM" id="MobiDB-lite"/>
    </source>
</evidence>
<dbReference type="AlphaFoldDB" id="A0A2I4EZF7"/>
<protein>
    <submittedName>
        <fullName evidence="3">Zinc finger protein 6-like</fullName>
    </submittedName>
</protein>
<organism evidence="2 3">
    <name type="scientific">Juglans regia</name>
    <name type="common">English walnut</name>
    <dbReference type="NCBI Taxonomy" id="51240"/>
    <lineage>
        <taxon>Eukaryota</taxon>
        <taxon>Viridiplantae</taxon>
        <taxon>Streptophyta</taxon>
        <taxon>Embryophyta</taxon>
        <taxon>Tracheophyta</taxon>
        <taxon>Spermatophyta</taxon>
        <taxon>Magnoliopsida</taxon>
        <taxon>eudicotyledons</taxon>
        <taxon>Gunneridae</taxon>
        <taxon>Pentapetalae</taxon>
        <taxon>rosids</taxon>
        <taxon>fabids</taxon>
        <taxon>Fagales</taxon>
        <taxon>Juglandaceae</taxon>
        <taxon>Juglans</taxon>
    </lineage>
</organism>
<name>A0A2I4EZF7_JUGRE</name>
<dbReference type="GO" id="GO:0005634">
    <property type="term" value="C:nucleus"/>
    <property type="evidence" value="ECO:0000318"/>
    <property type="project" value="GO_Central"/>
</dbReference>
<dbReference type="InterPro" id="IPR036236">
    <property type="entry name" value="Znf_C2H2_sf"/>
</dbReference>
<dbReference type="SUPFAM" id="SSF57667">
    <property type="entry name" value="beta-beta-alpha zinc fingers"/>
    <property type="match status" value="1"/>
</dbReference>
<feature type="region of interest" description="Disordered" evidence="1">
    <location>
        <begin position="71"/>
        <end position="91"/>
    </location>
</feature>
<dbReference type="GO" id="GO:0010090">
    <property type="term" value="P:trichome morphogenesis"/>
    <property type="evidence" value="ECO:0007669"/>
    <property type="project" value="InterPro"/>
</dbReference>
<dbReference type="GeneID" id="108994141"/>
<dbReference type="PANTHER" id="PTHR46353:SF11">
    <property type="entry name" value="C2H2-TYPE DOMAIN-CONTAINING PROTEIN"/>
    <property type="match status" value="1"/>
</dbReference>
<sequence>MAAESSSTPAGKLKSTNTMPDDNPTSTLKLFGFPLTQHQELGVKREHFGDLKHTKFMCQFCRRAFANSQALGGHQNAHKRERQRARRSQFQSGQSIAAAAPILSSHAVRSSTVPSTYSRRLVRNPAAAASIDSGLQQAHPNFYLSRQPLNISSLPSRFFVTTPVQICANAQSFAELSGKLPEGEVGVDLHLKLSSSGN</sequence>
<dbReference type="Gramene" id="Jr11_15580_p1">
    <property type="protein sequence ID" value="cds.Jr11_15580_p1"/>
    <property type="gene ID" value="Jr11_15580"/>
</dbReference>
<dbReference type="GO" id="GO:0009740">
    <property type="term" value="P:gibberellic acid mediated signaling pathway"/>
    <property type="evidence" value="ECO:0000318"/>
    <property type="project" value="GO_Central"/>
</dbReference>
<dbReference type="RefSeq" id="XP_018824783.2">
    <property type="nucleotide sequence ID" value="XM_018969238.2"/>
</dbReference>
<accession>A0A2I4EZF7</accession>
<proteinExistence type="predicted"/>
<feature type="compositionally biased region" description="Basic residues" evidence="1">
    <location>
        <begin position="76"/>
        <end position="87"/>
    </location>
</feature>
<dbReference type="InterPro" id="IPR044299">
    <property type="entry name" value="GIS3/ZFP5/ZFP6"/>
</dbReference>
<evidence type="ECO:0000313" key="2">
    <source>
        <dbReference type="Proteomes" id="UP000235220"/>
    </source>
</evidence>
<dbReference type="GO" id="GO:0010026">
    <property type="term" value="P:trichome differentiation"/>
    <property type="evidence" value="ECO:0000318"/>
    <property type="project" value="GO_Central"/>
</dbReference>
<feature type="region of interest" description="Disordered" evidence="1">
    <location>
        <begin position="1"/>
        <end position="28"/>
    </location>
</feature>
<dbReference type="OrthoDB" id="772256at2759"/>
<dbReference type="GO" id="GO:0003700">
    <property type="term" value="F:DNA-binding transcription factor activity"/>
    <property type="evidence" value="ECO:0000318"/>
    <property type="project" value="GO_Central"/>
</dbReference>
<dbReference type="GO" id="GO:0009736">
    <property type="term" value="P:cytokinin-activated signaling pathway"/>
    <property type="evidence" value="ECO:0000318"/>
    <property type="project" value="GO_Central"/>
</dbReference>
<dbReference type="InterPro" id="IPR013087">
    <property type="entry name" value="Znf_C2H2_type"/>
</dbReference>
<dbReference type="KEGG" id="jre:108994141"/>
<gene>
    <name evidence="3" type="primary">LOC108994141</name>
</gene>
<dbReference type="PROSITE" id="PS00028">
    <property type="entry name" value="ZINC_FINGER_C2H2_1"/>
    <property type="match status" value="1"/>
</dbReference>
<reference evidence="3" key="1">
    <citation type="submission" date="2025-08" db="UniProtKB">
        <authorList>
            <consortium name="RefSeq"/>
        </authorList>
    </citation>
    <scope>IDENTIFICATION</scope>
    <source>
        <tissue evidence="3">Leaves</tissue>
    </source>
</reference>
<dbReference type="PANTHER" id="PTHR46353">
    <property type="entry name" value="ZINC FINGER PROTEIN 5"/>
    <property type="match status" value="1"/>
</dbReference>
<dbReference type="PROSITE" id="PS50157">
    <property type="entry name" value="ZINC_FINGER_C2H2_2"/>
    <property type="match status" value="1"/>
</dbReference>
<dbReference type="Proteomes" id="UP000235220">
    <property type="component" value="Chromosome 11"/>
</dbReference>
<dbReference type="STRING" id="51240.A0A2I4EZF7"/>
<dbReference type="Gene3D" id="3.30.160.60">
    <property type="entry name" value="Classic Zinc Finger"/>
    <property type="match status" value="1"/>
</dbReference>
<evidence type="ECO:0000313" key="3">
    <source>
        <dbReference type="RefSeq" id="XP_018824783.2"/>
    </source>
</evidence>
<dbReference type="GO" id="GO:0000976">
    <property type="term" value="F:transcription cis-regulatory region binding"/>
    <property type="evidence" value="ECO:0000318"/>
    <property type="project" value="GO_Central"/>
</dbReference>